<organism evidence="2 3">
    <name type="scientific">Colletotrichum tanaceti</name>
    <dbReference type="NCBI Taxonomy" id="1306861"/>
    <lineage>
        <taxon>Eukaryota</taxon>
        <taxon>Fungi</taxon>
        <taxon>Dikarya</taxon>
        <taxon>Ascomycota</taxon>
        <taxon>Pezizomycotina</taxon>
        <taxon>Sordariomycetes</taxon>
        <taxon>Hypocreomycetidae</taxon>
        <taxon>Glomerellales</taxon>
        <taxon>Glomerellaceae</taxon>
        <taxon>Colletotrichum</taxon>
        <taxon>Colletotrichum destructivum species complex</taxon>
    </lineage>
</organism>
<evidence type="ECO:0000313" key="3">
    <source>
        <dbReference type="Proteomes" id="UP000310108"/>
    </source>
</evidence>
<accession>A0A4U6X141</accession>
<evidence type="ECO:0000313" key="2">
    <source>
        <dbReference type="EMBL" id="TKW48714.1"/>
    </source>
</evidence>
<feature type="signal peptide" evidence="1">
    <location>
        <begin position="1"/>
        <end position="23"/>
    </location>
</feature>
<proteinExistence type="predicted"/>
<name>A0A4U6X141_9PEZI</name>
<dbReference type="AlphaFoldDB" id="A0A4U6X141"/>
<evidence type="ECO:0000256" key="1">
    <source>
        <dbReference type="SAM" id="SignalP"/>
    </source>
</evidence>
<dbReference type="STRING" id="1306861.A0A4U6X141"/>
<keyword evidence="1" id="KW-0732">Signal</keyword>
<keyword evidence="3" id="KW-1185">Reference proteome</keyword>
<dbReference type="EMBL" id="PJEX01000761">
    <property type="protein sequence ID" value="TKW48714.1"/>
    <property type="molecule type" value="Genomic_DNA"/>
</dbReference>
<protein>
    <submittedName>
        <fullName evidence="2">Uncharacterized protein</fullName>
    </submittedName>
</protein>
<gene>
    <name evidence="2" type="ORF">CTA1_2600</name>
</gene>
<dbReference type="Proteomes" id="UP000310108">
    <property type="component" value="Unassembled WGS sequence"/>
</dbReference>
<sequence>MPLTKLMTRFLLLSTLSFWHVFAAPNPLESDLLPHNAKRALTSWTRVLPENTDHDVANIKKTNYRRVLDYLHPPPIEGGFHNPAKEGGNSKRLLFVCLGDDHPTCKSSRTPVVEINAAKHSADNNILQFCPAFFRLEVLHKDFIKIWNTGPMNHKPSRGYLLLQAVQRMPAIVGSERVQKPPK</sequence>
<reference evidence="2 3" key="1">
    <citation type="journal article" date="2019" name="PLoS ONE">
        <title>Comparative genome analysis indicates high evolutionary potential of pathogenicity genes in Colletotrichum tanaceti.</title>
        <authorList>
            <person name="Lelwala R.V."/>
            <person name="Korhonen P.K."/>
            <person name="Young N.D."/>
            <person name="Scott J.B."/>
            <person name="Ades P.A."/>
            <person name="Gasser R.B."/>
            <person name="Taylor P.W.J."/>
        </authorList>
    </citation>
    <scope>NUCLEOTIDE SEQUENCE [LARGE SCALE GENOMIC DNA]</scope>
    <source>
        <strain evidence="2">BRIP57314</strain>
    </source>
</reference>
<feature type="chain" id="PRO_5020903885" evidence="1">
    <location>
        <begin position="24"/>
        <end position="183"/>
    </location>
</feature>
<comment type="caution">
    <text evidence="2">The sequence shown here is derived from an EMBL/GenBank/DDBJ whole genome shotgun (WGS) entry which is preliminary data.</text>
</comment>